<dbReference type="InterPro" id="IPR040096">
    <property type="entry name" value="Ric1"/>
</dbReference>
<dbReference type="InterPro" id="IPR036322">
    <property type="entry name" value="WD40_repeat_dom_sf"/>
</dbReference>
<dbReference type="AlphaFoldDB" id="Q9LKV5"/>
<dbReference type="InterPro" id="IPR009771">
    <property type="entry name" value="RIC1_C"/>
</dbReference>
<feature type="domain" description="RIC1 C-terminal alpha solenoid region" evidence="3">
    <location>
        <begin position="664"/>
        <end position="839"/>
    </location>
</feature>
<dbReference type="ExpressionAtlas" id="Q9LKV5">
    <property type="expression patterns" value="baseline and differential"/>
</dbReference>
<keyword evidence="2" id="KW-0472">Membrane</keyword>
<reference key="1">
    <citation type="journal article" date="2000" name="Nature">
        <title>Sequence and analysis of chromosome 5 of the plant Arabidopsis thaliana.</title>
        <authorList>
            <consortium name="Kazusa DNA Research Institute"/>
            <consortium name="Cold Spring Harbor and Washington University in St Louis Sequencing Consortium"/>
            <consortium name="European Union Arabidopsis Genome Sequencing Consortium"/>
            <person name="Tabata S."/>
            <person name="Kaneko T."/>
            <person name="Nakamura Y."/>
            <person name="Kotani H."/>
            <person name="Kato T."/>
            <person name="Asamizu E."/>
            <person name="Miyajima N."/>
            <person name="Sasamoto S."/>
            <person name="Kimura T."/>
            <person name="Hosouchi T."/>
            <person name="Kawashima K."/>
            <person name="Kohara M."/>
            <person name="Matsumoto M."/>
            <person name="Matsuno A."/>
            <person name="Muraki A."/>
            <person name="Nakayama S."/>
            <person name="Nakazaki N."/>
            <person name="Naruo K."/>
            <person name="Okumura S."/>
            <person name="Shinpo S."/>
            <person name="Takeuchi C."/>
            <person name="Wada T."/>
            <person name="Watanabe A."/>
            <person name="Yamada M."/>
            <person name="Yasuda M."/>
            <person name="Sato S."/>
            <person name="de la Bastide M."/>
            <person name="Huang E."/>
            <person name="Spiegel L."/>
            <person name="Gnoj L."/>
            <person name="O'Shaughnessy A."/>
            <person name="Preston R."/>
            <person name="Habermann K."/>
            <person name="Murray J."/>
            <person name="Johnson D."/>
            <person name="Rohlfing T."/>
            <person name="Nelson J."/>
            <person name="Stoneking T."/>
            <person name="Pepin K."/>
            <person name="Spieth J."/>
            <person name="Sekhon M."/>
            <person name="Armstrong J."/>
            <person name="Becker M."/>
            <person name="Belter E."/>
            <person name="Cordum H."/>
            <person name="Cordes M."/>
            <person name="Courtney L."/>
            <person name="Courtney W."/>
            <person name="Dante M."/>
            <person name="Du H."/>
            <person name="Edwards J."/>
            <person name="Fryman J."/>
            <person name="Haakensen B."/>
            <person name="Lamar E."/>
            <person name="Latreille P."/>
            <person name="Leonard S."/>
            <person name="Meyer R."/>
            <person name="Mulvaney E."/>
            <person name="Ozersky P."/>
            <person name="Riley A."/>
            <person name="Strowmatt C."/>
            <person name="Wagner-McPherson C."/>
            <person name="Wollam A."/>
            <person name="Yoakum M."/>
            <person name="Bell M."/>
            <person name="Dedhia N."/>
            <person name="Parnell L."/>
            <person name="Shah R."/>
            <person name="Rodriguez M."/>
            <person name="See L.H."/>
            <person name="Vil D."/>
            <person name="Baker J."/>
            <person name="Kirchoff K."/>
            <person name="Toth K."/>
            <person name="King L."/>
            <person name="Bahret A."/>
            <person name="Miller B."/>
            <person name="Marra M."/>
            <person name="Martienssen R."/>
            <person name="McCombie W.R."/>
            <person name="Wilson R.K."/>
            <person name="Murphy G."/>
            <person name="Bancroft I."/>
            <person name="Volckaert G."/>
            <person name="Wambutt R."/>
            <person name="Dusterhoft A."/>
            <person name="Stiekema W."/>
            <person name="Pohl T."/>
            <person name="Entian K.D."/>
            <person name="Terryn N."/>
            <person name="Hartley N."/>
            <person name="Bent E."/>
            <person name="Johnson S."/>
            <person name="Langham S.A."/>
            <person name="McCullagh B."/>
            <person name="Robben J."/>
            <person name="Grymonprez B."/>
            <person name="Zimmermann W."/>
            <person name="Ramsperger U."/>
            <person name="Wedler H."/>
            <person name="Balke K."/>
            <person name="Wedler E."/>
            <person name="Peters S."/>
            <person name="van Staveren M."/>
            <person name="Dirkse W."/>
            <person name="Mooijman P."/>
            <person name="Lankhorst R.K."/>
            <person name="Weitzenegger T."/>
            <person name="Bothe G."/>
            <person name="Rose M."/>
            <person name="Hauf J."/>
            <person name="Berneiser S."/>
            <person name="Hempel S."/>
            <person name="Feldpausch M."/>
            <person name="Lamberth S."/>
            <person name="Villarroel R."/>
            <person name="Gielen J."/>
            <person name="Ardiles W."/>
            <person name="Bents O."/>
            <person name="Lemcke K."/>
            <person name="Kolesov G."/>
            <person name="Mayer K."/>
            <person name="Rudd S."/>
            <person name="Schoof H."/>
            <person name="Schueller C."/>
            <person name="Zaccaria P."/>
            <person name="Mewes H.W."/>
            <person name="Bevan M."/>
            <person name="Fransz P."/>
        </authorList>
    </citation>
    <scope>NUCLEOTIDE SEQUENCE [LARGE SCALE GENOMIC DNA]</scope>
    <source>
        <strain>cv. Columbia</strain>
    </source>
</reference>
<dbReference type="GO" id="GO:0016020">
    <property type="term" value="C:membrane"/>
    <property type="evidence" value="ECO:0007669"/>
    <property type="project" value="UniProtKB-SubCell"/>
</dbReference>
<dbReference type="Pfam" id="PF07064">
    <property type="entry name" value="RIC1"/>
    <property type="match status" value="1"/>
</dbReference>
<dbReference type="PANTHER" id="PTHR22746:SF10">
    <property type="entry name" value="GUANINE NUCLEOTIDE EXCHANGE FACTOR SUBUNIT RIC1"/>
    <property type="match status" value="1"/>
</dbReference>
<evidence type="ECO:0000313" key="4">
    <source>
        <dbReference type="EMBL" id="AAF88009.1"/>
    </source>
</evidence>
<dbReference type="InterPro" id="IPR015943">
    <property type="entry name" value="WD40/YVTN_repeat-like_dom_sf"/>
</dbReference>
<evidence type="ECO:0000256" key="2">
    <source>
        <dbReference type="ARBA" id="ARBA00023136"/>
    </source>
</evidence>
<dbReference type="EMBL" id="AF262038">
    <property type="protein sequence ID" value="AAF88009.1"/>
    <property type="molecule type" value="Genomic_DNA"/>
</dbReference>
<dbReference type="SUPFAM" id="SSF50978">
    <property type="entry name" value="WD40 repeat-like"/>
    <property type="match status" value="1"/>
</dbReference>
<evidence type="ECO:0000256" key="1">
    <source>
        <dbReference type="ARBA" id="ARBA00004370"/>
    </source>
</evidence>
<proteinExistence type="predicted"/>
<sequence>MYMAYGWPQVIPLLPGSCPSSQRVVYLKLAGRLLLVVSPSHLELWGSSQVLYHHLSAFPSNWSLELQRVRLGKYMRDDKSVREEGENLQAVWSPDAKLIAVLFGGAFSIGSHPSDSNDDRLLSYTLGNGLVSGVASPTLASDDKFSTNPAIVQLELCTRSKLLFVLNSDGQLVVCSVNKKGLKYTESIRAEKKVGGDAVCASVASEQQILAVGTRKGMVELYDLSHSISLLRTVSLHDWGYSADYTGPVNNIAWTPDNSAFAVGWKSRGLAVWSVSGCRLMSTVRQIGLTSTSSPKINPKQDCKYEPLMSGTSAIQWDEYGYRLFATEEASYDRILAFSFGKCCLNRGVSGKTYVRQVSYISQNWPVQHVAASEDGKYLAVAGLHGLILYDIRFKKWRVFGDVSQEQQIHCKGLLWLGKIVVICNYIEASETYELLFYPRYHLDQSSLLCRKVLLGKPMVMDVYQDYILVSYLPFFIHVYHVKIYGELTPSSKADLQHLREGELDNDNLSSDLSDREPSRCLILRGNGELSLLDLVDGRERELTDSVELFWVTCGQSEEKTNLVEEVSWLDYGHRGMQGCPAPKCLTVTLYLIPVWYPSLGDDPFMQEDFLQLDPELEFDREVYPLGLLPNVGVVVGVSQRMSFSASAEFACFEPTPQAQTILHCLLRHLLQRDKNEEALLLAQLSAEKPHFSHCLEWLLFTVFDAEISRPNPNRNQISGPGHLKKLSLLRKACDLIKKFPEYYDVVVNVARKTDARHWADLFSAAGISTTLFEDCFQRRWYRTAACYILVIAKLEGVAVSQYCALRLLQATLDESLYDLAGELVRFLLRSGRDIEQAPTESDSLSPKLLGFLIFGSSHKKSSLDKSSSFKEQSPHVASVKSILESHASYLMSGKELSKLVAFVKGTQFDIVNFAAGLELIGQKLQMSELQNRLDAEFLLAQMCSVKFKEWIVVLATLLQRSEVLYDIFRYDLRLWKAYSVTLESHLAFAHYHDLLQILEAKLSATSREESNRGSIS</sequence>
<protein>
    <submittedName>
        <fullName evidence="4">F21B23.3 protein</fullName>
    </submittedName>
</protein>
<gene>
    <name evidence="4" type="primary">F21B23.3</name>
</gene>
<comment type="subcellular location">
    <subcellularLocation>
        <location evidence="1">Membrane</location>
    </subcellularLocation>
</comment>
<dbReference type="FunFam" id="2.130.10.10:FF:002239">
    <property type="entry name" value="Quinoprotein amine dehydrogenase, beta chain-like RIC1-like guanyl-nucleotide exchange factor"/>
    <property type="match status" value="1"/>
</dbReference>
<organism evidence="4">
    <name type="scientific">Arabidopsis thaliana</name>
    <name type="common">Mouse-ear cress</name>
    <dbReference type="NCBI Taxonomy" id="3702"/>
    <lineage>
        <taxon>Eukaryota</taxon>
        <taxon>Viridiplantae</taxon>
        <taxon>Streptophyta</taxon>
        <taxon>Embryophyta</taxon>
        <taxon>Tracheophyta</taxon>
        <taxon>Spermatophyta</taxon>
        <taxon>Magnoliopsida</taxon>
        <taxon>eudicotyledons</taxon>
        <taxon>Gunneridae</taxon>
        <taxon>Pentapetalae</taxon>
        <taxon>rosids</taxon>
        <taxon>malvids</taxon>
        <taxon>Brassicales</taxon>
        <taxon>Brassicaceae</taxon>
        <taxon>Camelineae</taxon>
        <taxon>Arabidopsis</taxon>
    </lineage>
</organism>
<reference evidence="4" key="2">
    <citation type="submission" date="2000-05" db="EMBL/GenBank/DDBJ databases">
        <authorList>
            <person name="Wilson R."/>
        </authorList>
    </citation>
    <scope>NUCLEOTIDE SEQUENCE</scope>
</reference>
<accession>Q9LKV5</accession>
<evidence type="ECO:0000259" key="3">
    <source>
        <dbReference type="Pfam" id="PF07064"/>
    </source>
</evidence>
<name>Q9LKV5_ARATH</name>
<reference evidence="4" key="3">
    <citation type="submission" date="2000-07" db="EMBL/GenBank/DDBJ databases">
        <title>The A. thaliana Genome Sequencing Project.</title>
        <authorList>
            <person name="WashU"/>
        </authorList>
    </citation>
    <scope>NUCLEOTIDE SEQUENCE</scope>
</reference>
<dbReference type="GO" id="GO:0006886">
    <property type="term" value="P:intracellular protein transport"/>
    <property type="evidence" value="ECO:0007669"/>
    <property type="project" value="InterPro"/>
</dbReference>
<dbReference type="Gene3D" id="2.130.10.10">
    <property type="entry name" value="YVTN repeat-like/Quinoprotein amine dehydrogenase"/>
    <property type="match status" value="1"/>
</dbReference>
<dbReference type="PANTHER" id="PTHR22746">
    <property type="entry name" value="RAB6A-GEF COMPLEX PARTNER PROTEIN 1"/>
    <property type="match status" value="1"/>
</dbReference>
<dbReference type="GO" id="GO:0034066">
    <property type="term" value="C:Ric1-Rgp1 guanyl-nucleotide exchange factor complex"/>
    <property type="evidence" value="ECO:0007669"/>
    <property type="project" value="InterPro"/>
</dbReference>
<dbReference type="Pfam" id="PF25440">
    <property type="entry name" value="Beta-prop_RIC1_2nd"/>
    <property type="match status" value="1"/>
</dbReference>